<dbReference type="PANTHER" id="PTHR43252:SF6">
    <property type="entry name" value="NEGATIVE TRANSCRIPTION REGULATOR PADR"/>
    <property type="match status" value="1"/>
</dbReference>
<sequence length="180" mass="19932">MTVPMAILAFLDQGPAHGFALKRRYDEVLANGKELRTGQVYSTLARLERDGLAHGVEVEKGDGPDRQMYAITPQGVTEFEHWLGTPQLPGNRPTELFTKVILALVSGRSPQEILHAQQAVYLSRMRDVTAARKRGDVVDRLAGDYEIAHLEADLKWIELAGVRLGQLENSELQASKGSEQ</sequence>
<dbReference type="AlphaFoldDB" id="A0AAU7DVZ6"/>
<dbReference type="InterPro" id="IPR005149">
    <property type="entry name" value="Tscrpt_reg_PadR_N"/>
</dbReference>
<proteinExistence type="predicted"/>
<dbReference type="Gene3D" id="1.10.10.10">
    <property type="entry name" value="Winged helix-like DNA-binding domain superfamily/Winged helix DNA-binding domain"/>
    <property type="match status" value="1"/>
</dbReference>
<dbReference type="InterPro" id="IPR036390">
    <property type="entry name" value="WH_DNA-bd_sf"/>
</dbReference>
<dbReference type="SUPFAM" id="SSF46785">
    <property type="entry name" value="Winged helix' DNA-binding domain"/>
    <property type="match status" value="1"/>
</dbReference>
<dbReference type="EMBL" id="CP146203">
    <property type="protein sequence ID" value="XBH21504.1"/>
    <property type="molecule type" value="Genomic_DNA"/>
</dbReference>
<organism evidence="2">
    <name type="scientific">Jonesiaceae bacterium BS-20</name>
    <dbReference type="NCBI Taxonomy" id="3120821"/>
    <lineage>
        <taxon>Bacteria</taxon>
        <taxon>Bacillati</taxon>
        <taxon>Actinomycetota</taxon>
        <taxon>Actinomycetes</taxon>
        <taxon>Micrococcales</taxon>
        <taxon>Jonesiaceae</taxon>
    </lineage>
</organism>
<protein>
    <submittedName>
        <fullName evidence="2">PadR family transcriptional regulator</fullName>
    </submittedName>
</protein>
<accession>A0AAU7DVZ6</accession>
<dbReference type="Pfam" id="PF03551">
    <property type="entry name" value="PadR"/>
    <property type="match status" value="1"/>
</dbReference>
<dbReference type="InterPro" id="IPR036388">
    <property type="entry name" value="WH-like_DNA-bd_sf"/>
</dbReference>
<evidence type="ECO:0000313" key="2">
    <source>
        <dbReference type="EMBL" id="XBH21504.1"/>
    </source>
</evidence>
<reference evidence="2" key="1">
    <citation type="submission" date="2024-02" db="EMBL/GenBank/DDBJ databases">
        <title>Tomenella chthoni gen. nov. sp. nov., a member of the family Jonesiaceae isolated from bat guano.</title>
        <authorList>
            <person name="Miller S.L."/>
            <person name="King J."/>
            <person name="Sankaranarayanan K."/>
            <person name="Lawson P.A."/>
        </authorList>
    </citation>
    <scope>NUCLEOTIDE SEQUENCE</scope>
    <source>
        <strain evidence="2">BS-20</strain>
    </source>
</reference>
<evidence type="ECO:0000259" key="1">
    <source>
        <dbReference type="Pfam" id="PF03551"/>
    </source>
</evidence>
<gene>
    <name evidence="2" type="ORF">V5R04_15040</name>
</gene>
<name>A0AAU7DVZ6_9MICO</name>
<dbReference type="PANTHER" id="PTHR43252">
    <property type="entry name" value="TRANSCRIPTIONAL REGULATOR YQJI"/>
    <property type="match status" value="1"/>
</dbReference>
<feature type="domain" description="Transcription regulator PadR N-terminal" evidence="1">
    <location>
        <begin position="7"/>
        <end position="80"/>
    </location>
</feature>